<protein>
    <submittedName>
        <fullName evidence="2">Uncharacterized protein</fullName>
    </submittedName>
</protein>
<evidence type="ECO:0000313" key="2">
    <source>
        <dbReference type="EMBL" id="CAA9429556.1"/>
    </source>
</evidence>
<sequence length="98" mass="10079">MSAHRPAPTTQQAIDARKEQIGDHLESHGHSRAAWTGVGVVILGALIASIGTVAAALPVFWVGMVVMAAGGPIGWFLGKRGHGAKTMQGGQGEKKVVS</sequence>
<dbReference type="AlphaFoldDB" id="A0A6J4Q6G5"/>
<feature type="transmembrane region" description="Helical" evidence="1">
    <location>
        <begin position="59"/>
        <end position="78"/>
    </location>
</feature>
<evidence type="ECO:0000256" key="1">
    <source>
        <dbReference type="SAM" id="Phobius"/>
    </source>
</evidence>
<organism evidence="2">
    <name type="scientific">uncultured Quadrisphaera sp</name>
    <dbReference type="NCBI Taxonomy" id="904978"/>
    <lineage>
        <taxon>Bacteria</taxon>
        <taxon>Bacillati</taxon>
        <taxon>Actinomycetota</taxon>
        <taxon>Actinomycetes</taxon>
        <taxon>Kineosporiales</taxon>
        <taxon>Kineosporiaceae</taxon>
        <taxon>Quadrisphaera</taxon>
        <taxon>environmental samples</taxon>
    </lineage>
</organism>
<dbReference type="NCBIfam" id="NF041681">
    <property type="entry name" value="HGxxPAAW"/>
    <property type="match status" value="1"/>
</dbReference>
<keyword evidence="1" id="KW-0472">Membrane</keyword>
<name>A0A6J4Q6G5_9ACTN</name>
<proteinExistence type="predicted"/>
<accession>A0A6J4Q6G5</accession>
<dbReference type="EMBL" id="CADCUY010000504">
    <property type="protein sequence ID" value="CAA9429556.1"/>
    <property type="molecule type" value="Genomic_DNA"/>
</dbReference>
<keyword evidence="1" id="KW-0812">Transmembrane</keyword>
<feature type="transmembrane region" description="Helical" evidence="1">
    <location>
        <begin position="33"/>
        <end position="53"/>
    </location>
</feature>
<gene>
    <name evidence="2" type="ORF">AVDCRST_MAG35-2499</name>
</gene>
<keyword evidence="1" id="KW-1133">Transmembrane helix</keyword>
<reference evidence="2" key="1">
    <citation type="submission" date="2020-02" db="EMBL/GenBank/DDBJ databases">
        <authorList>
            <person name="Meier V. D."/>
        </authorList>
    </citation>
    <scope>NUCLEOTIDE SEQUENCE</scope>
    <source>
        <strain evidence="2">AVDCRST_MAG35</strain>
    </source>
</reference>